<feature type="compositionally biased region" description="Basic and acidic residues" evidence="1">
    <location>
        <begin position="1"/>
        <end position="16"/>
    </location>
</feature>
<name>A0AAN8G6I3_TRICO</name>
<sequence>MHENRHTHCFRRDSEVRTSNGPARSMPTCSNAREGGRLDCCNLPSQRKIPSSPRKSWRYARISCDVMLWPDVAEIPDSSGM</sequence>
<feature type="compositionally biased region" description="Polar residues" evidence="1">
    <location>
        <begin position="17"/>
        <end position="29"/>
    </location>
</feature>
<gene>
    <name evidence="2" type="ORF">GCK32_003056</name>
</gene>
<keyword evidence="3" id="KW-1185">Reference proteome</keyword>
<dbReference type="Proteomes" id="UP001331761">
    <property type="component" value="Unassembled WGS sequence"/>
</dbReference>
<comment type="caution">
    <text evidence="2">The sequence shown here is derived from an EMBL/GenBank/DDBJ whole genome shotgun (WGS) entry which is preliminary data.</text>
</comment>
<evidence type="ECO:0000313" key="2">
    <source>
        <dbReference type="EMBL" id="KAK5977843.1"/>
    </source>
</evidence>
<protein>
    <submittedName>
        <fullName evidence="2">Uncharacterized protein</fullName>
    </submittedName>
</protein>
<evidence type="ECO:0000256" key="1">
    <source>
        <dbReference type="SAM" id="MobiDB-lite"/>
    </source>
</evidence>
<dbReference type="AlphaFoldDB" id="A0AAN8G6I3"/>
<dbReference type="EMBL" id="WIXE01010127">
    <property type="protein sequence ID" value="KAK5977843.1"/>
    <property type="molecule type" value="Genomic_DNA"/>
</dbReference>
<evidence type="ECO:0000313" key="3">
    <source>
        <dbReference type="Proteomes" id="UP001331761"/>
    </source>
</evidence>
<proteinExistence type="predicted"/>
<organism evidence="2 3">
    <name type="scientific">Trichostrongylus colubriformis</name>
    <name type="common">Black scour worm</name>
    <dbReference type="NCBI Taxonomy" id="6319"/>
    <lineage>
        <taxon>Eukaryota</taxon>
        <taxon>Metazoa</taxon>
        <taxon>Ecdysozoa</taxon>
        <taxon>Nematoda</taxon>
        <taxon>Chromadorea</taxon>
        <taxon>Rhabditida</taxon>
        <taxon>Rhabditina</taxon>
        <taxon>Rhabditomorpha</taxon>
        <taxon>Strongyloidea</taxon>
        <taxon>Trichostrongylidae</taxon>
        <taxon>Trichostrongylus</taxon>
    </lineage>
</organism>
<feature type="region of interest" description="Disordered" evidence="1">
    <location>
        <begin position="1"/>
        <end position="29"/>
    </location>
</feature>
<accession>A0AAN8G6I3</accession>
<reference evidence="2 3" key="1">
    <citation type="submission" date="2019-10" db="EMBL/GenBank/DDBJ databases">
        <title>Assembly and Annotation for the nematode Trichostrongylus colubriformis.</title>
        <authorList>
            <person name="Martin J."/>
        </authorList>
    </citation>
    <scope>NUCLEOTIDE SEQUENCE [LARGE SCALE GENOMIC DNA]</scope>
    <source>
        <strain evidence="2">G859</strain>
        <tissue evidence="2">Whole worm</tissue>
    </source>
</reference>